<reference evidence="1" key="1">
    <citation type="submission" date="2023-07" db="EMBL/GenBank/DDBJ databases">
        <authorList>
            <person name="Kim M.K."/>
        </authorList>
    </citation>
    <scope>NUCLEOTIDE SEQUENCE</scope>
    <source>
        <strain evidence="1">M29</strain>
    </source>
</reference>
<accession>A0ABT9AAH4</accession>
<evidence type="ECO:0000313" key="2">
    <source>
        <dbReference type="Proteomes" id="UP001167796"/>
    </source>
</evidence>
<gene>
    <name evidence="1" type="ORF">Q5H92_10750</name>
</gene>
<proteinExistence type="predicted"/>
<evidence type="ECO:0000313" key="1">
    <source>
        <dbReference type="EMBL" id="MDO7846837.1"/>
    </source>
</evidence>
<dbReference type="RefSeq" id="WP_305011522.1">
    <property type="nucleotide sequence ID" value="NZ_JAUQSX010000005.1"/>
</dbReference>
<organism evidence="1 2">
    <name type="scientific">Hymenobacter mellowenesis</name>
    <dbReference type="NCBI Taxonomy" id="3063995"/>
    <lineage>
        <taxon>Bacteria</taxon>
        <taxon>Pseudomonadati</taxon>
        <taxon>Bacteroidota</taxon>
        <taxon>Cytophagia</taxon>
        <taxon>Cytophagales</taxon>
        <taxon>Hymenobacteraceae</taxon>
        <taxon>Hymenobacter</taxon>
    </lineage>
</organism>
<dbReference type="EMBL" id="JAUQSX010000005">
    <property type="protein sequence ID" value="MDO7846837.1"/>
    <property type="molecule type" value="Genomic_DNA"/>
</dbReference>
<name>A0ABT9AAH4_9BACT</name>
<dbReference type="Proteomes" id="UP001167796">
    <property type="component" value="Unassembled WGS sequence"/>
</dbReference>
<protein>
    <submittedName>
        <fullName evidence="1">Uncharacterized protein</fullName>
    </submittedName>
</protein>
<comment type="caution">
    <text evidence="1">The sequence shown here is derived from an EMBL/GenBank/DDBJ whole genome shotgun (WGS) entry which is preliminary data.</text>
</comment>
<keyword evidence="2" id="KW-1185">Reference proteome</keyword>
<sequence length="110" mass="12333">MRIQEELSADETQFVATLTSDEASVVFRAPTDDDWLPDGFFEQLETLPAAFGSDKKLYSINPAIGLTGQEAWFFCGTEAQLHAAQQAGLPLVFPGEDFMETDEYRKYNDE</sequence>